<proteinExistence type="predicted"/>
<comment type="caution">
    <text evidence="2">The sequence shown here is derived from an EMBL/GenBank/DDBJ whole genome shotgun (WGS) entry which is preliminary data.</text>
</comment>
<accession>A0A5B7HZM2</accession>
<evidence type="ECO:0000313" key="3">
    <source>
        <dbReference type="Proteomes" id="UP000324222"/>
    </source>
</evidence>
<dbReference type="Proteomes" id="UP000324222">
    <property type="component" value="Unassembled WGS sequence"/>
</dbReference>
<dbReference type="EMBL" id="VSRR010040494">
    <property type="protein sequence ID" value="MPC75156.1"/>
    <property type="molecule type" value="Genomic_DNA"/>
</dbReference>
<reference evidence="2 3" key="1">
    <citation type="submission" date="2019-05" db="EMBL/GenBank/DDBJ databases">
        <title>Another draft genome of Portunus trituberculatus and its Hox gene families provides insights of decapod evolution.</title>
        <authorList>
            <person name="Jeong J.-H."/>
            <person name="Song I."/>
            <person name="Kim S."/>
            <person name="Choi T."/>
            <person name="Kim D."/>
            <person name="Ryu S."/>
            <person name="Kim W."/>
        </authorList>
    </citation>
    <scope>NUCLEOTIDE SEQUENCE [LARGE SCALE GENOMIC DNA]</scope>
    <source>
        <tissue evidence="2">Muscle</tissue>
    </source>
</reference>
<evidence type="ECO:0000313" key="2">
    <source>
        <dbReference type="EMBL" id="MPC75156.1"/>
    </source>
</evidence>
<sequence>MEERASKTQTRPRGYRQHHSPSNSTASTRPEEKGKVNPTLRRGSIVLRDRNVNTYTRKKTFDNCFLDERSFSVNSKVTRLSGAQRAGRGRPTADGTHSAVALGTFRERGCGGGGNGGGEELAGRRWRLECRVGVCGTLVDHETGRIFLNPTPLANWSLAVVRCGPPSLLPSAPLHIPHLPPSLLLRRLLGHLHSPPPPPTFPLLPYSTPASPPCTHPLTHPSTHTSAKGFPRHGCPYPAFQTY</sequence>
<evidence type="ECO:0000256" key="1">
    <source>
        <dbReference type="SAM" id="MobiDB-lite"/>
    </source>
</evidence>
<gene>
    <name evidence="2" type="ORF">E2C01_069540</name>
</gene>
<protein>
    <submittedName>
        <fullName evidence="2">Uncharacterized protein</fullName>
    </submittedName>
</protein>
<name>A0A5B7HZM2_PORTR</name>
<organism evidence="2 3">
    <name type="scientific">Portunus trituberculatus</name>
    <name type="common">Swimming crab</name>
    <name type="synonym">Neptunus trituberculatus</name>
    <dbReference type="NCBI Taxonomy" id="210409"/>
    <lineage>
        <taxon>Eukaryota</taxon>
        <taxon>Metazoa</taxon>
        <taxon>Ecdysozoa</taxon>
        <taxon>Arthropoda</taxon>
        <taxon>Crustacea</taxon>
        <taxon>Multicrustacea</taxon>
        <taxon>Malacostraca</taxon>
        <taxon>Eumalacostraca</taxon>
        <taxon>Eucarida</taxon>
        <taxon>Decapoda</taxon>
        <taxon>Pleocyemata</taxon>
        <taxon>Brachyura</taxon>
        <taxon>Eubrachyura</taxon>
        <taxon>Portunoidea</taxon>
        <taxon>Portunidae</taxon>
        <taxon>Portuninae</taxon>
        <taxon>Portunus</taxon>
    </lineage>
</organism>
<dbReference type="AlphaFoldDB" id="A0A5B7HZM2"/>
<keyword evidence="3" id="KW-1185">Reference proteome</keyword>
<feature type="region of interest" description="Disordered" evidence="1">
    <location>
        <begin position="1"/>
        <end position="43"/>
    </location>
</feature>